<sequence>MPRMVITHDVVEIERWLKGKDERASALEQVGSDVTDHVAADGSNRIAVSATIHDMAALQAMLDAPPPEVAALMESHGVVPPFTVYIEP</sequence>
<name>A0ABW4TLZ4_9ACTN</name>
<proteinExistence type="predicted"/>
<evidence type="ECO:0000313" key="1">
    <source>
        <dbReference type="EMBL" id="MFD1946971.1"/>
    </source>
</evidence>
<gene>
    <name evidence="1" type="ORF">ACFSDE_09210</name>
</gene>
<protein>
    <recommendedName>
        <fullName evidence="3">DUF4242 domain-containing protein</fullName>
    </recommendedName>
</protein>
<dbReference type="RefSeq" id="WP_343917629.1">
    <property type="nucleotide sequence ID" value="NZ_BAAAJT010000002.1"/>
</dbReference>
<dbReference type="Proteomes" id="UP001597351">
    <property type="component" value="Unassembled WGS sequence"/>
</dbReference>
<accession>A0ABW4TLZ4</accession>
<organism evidence="1 2">
    <name type="scientific">Nocardioides aestuarii</name>
    <dbReference type="NCBI Taxonomy" id="252231"/>
    <lineage>
        <taxon>Bacteria</taxon>
        <taxon>Bacillati</taxon>
        <taxon>Actinomycetota</taxon>
        <taxon>Actinomycetes</taxon>
        <taxon>Propionibacteriales</taxon>
        <taxon>Nocardioidaceae</taxon>
        <taxon>Nocardioides</taxon>
    </lineage>
</organism>
<reference evidence="2" key="1">
    <citation type="journal article" date="2019" name="Int. J. Syst. Evol. Microbiol.">
        <title>The Global Catalogue of Microorganisms (GCM) 10K type strain sequencing project: providing services to taxonomists for standard genome sequencing and annotation.</title>
        <authorList>
            <consortium name="The Broad Institute Genomics Platform"/>
            <consortium name="The Broad Institute Genome Sequencing Center for Infectious Disease"/>
            <person name="Wu L."/>
            <person name="Ma J."/>
        </authorList>
    </citation>
    <scope>NUCLEOTIDE SEQUENCE [LARGE SCALE GENOMIC DNA]</scope>
    <source>
        <strain evidence="2">CGMCC 1.12477</strain>
    </source>
</reference>
<evidence type="ECO:0008006" key="3">
    <source>
        <dbReference type="Google" id="ProtNLM"/>
    </source>
</evidence>
<evidence type="ECO:0000313" key="2">
    <source>
        <dbReference type="Proteomes" id="UP001597351"/>
    </source>
</evidence>
<dbReference type="EMBL" id="JBHUGD010000003">
    <property type="protein sequence ID" value="MFD1946971.1"/>
    <property type="molecule type" value="Genomic_DNA"/>
</dbReference>
<keyword evidence="2" id="KW-1185">Reference proteome</keyword>
<comment type="caution">
    <text evidence="1">The sequence shown here is derived from an EMBL/GenBank/DDBJ whole genome shotgun (WGS) entry which is preliminary data.</text>
</comment>